<feature type="compositionally biased region" description="Polar residues" evidence="1">
    <location>
        <begin position="1"/>
        <end position="12"/>
    </location>
</feature>
<gene>
    <name evidence="2" type="ORF">GA0070618_3956</name>
</gene>
<name>A0A1C4YGJ5_MICEC</name>
<feature type="region of interest" description="Disordered" evidence="1">
    <location>
        <begin position="1"/>
        <end position="21"/>
    </location>
</feature>
<evidence type="ECO:0000256" key="1">
    <source>
        <dbReference type="SAM" id="MobiDB-lite"/>
    </source>
</evidence>
<dbReference type="Gene3D" id="3.40.50.2300">
    <property type="match status" value="1"/>
</dbReference>
<proteinExistence type="predicted"/>
<dbReference type="EMBL" id="LT607413">
    <property type="protein sequence ID" value="SCF19766.1"/>
    <property type="molecule type" value="Genomic_DNA"/>
</dbReference>
<keyword evidence="3" id="KW-1185">Reference proteome</keyword>
<protein>
    <recommendedName>
        <fullName evidence="4">ABC-type branched-subunit amino acid transport system substrate-binding protein</fullName>
    </recommendedName>
</protein>
<evidence type="ECO:0008006" key="4">
    <source>
        <dbReference type="Google" id="ProtNLM"/>
    </source>
</evidence>
<accession>A0A1C4YGJ5</accession>
<evidence type="ECO:0000313" key="2">
    <source>
        <dbReference type="EMBL" id="SCF19766.1"/>
    </source>
</evidence>
<sequence>MRESTAQEQQPTPGRDPLPDGGLDFLALLARLLRRPRRGDRRLPVFWLVHPTGAADLMSVLRRLVGQSPHRRVPHAVVDVRTLPEGAGLPAVLRELHRQLCVEAFGAERIRFRHYPLADWLMQQSLTFGVEAEDGRSALVRRLRDRRGQGMTGEPLAPGGDAATVVSQVLFWLVRRAVPSVVFRIAVSGRLPVLGRPYSWFMRQQYLAPQQSVTFLGFAERLTTGWRDGEQPDQVDKLLLHAFLEDLRQAYRRRPWRPSEWRRTTSVVLLLDHVVPGDQGHRLVRLLNDVRNETGRNDPLLVLAVGAEPPPEPAVVTPLADAEEAYDEWVEGVPEARRLRRPAAWLLPLEVGVPDTGAQTRGAPRGFAAPDPPWWSRRFLPAGLCLVLLAAGGAWVGTRWGSGCLPSLSGQVKVELVGSECVGYSDSEAQVFNDDPGQDRLRAIQRRIFAQNRAAERAWERSGKRRPFLTLVYLGTLTGNPTREDEESYVSEREELEGMATARYALLQISAGAPGAALLRIVVANGGRQMRHAGPAVRMLAELAREDRTLLGVVGLVESRRNTAEAIGELNRVGLPVIAPNISGDGIGSRSRLYIQVSAPNTEQARLFHEYARARRLTDAHVYYTTGEGSSLAEDIYVSTLVADLEQRFGDRLARPVQWQPGTSMARECGYAGMLVFAGRWSEFDGFLRALQRDCANNPPRNLVGNDSVNRYMANPQLRRSAPGNLPVTYVSKASLATCAVLRAAASSGRDEPRATFLRWISSDDLLDRPRCTPGGDQVGERVSLAYDATTMVVRAVESLATRLHHGDDSPRWRPEAINPVGMHAEVLRQIDGDGYRGISGLLRVDVDTGVPAQKRLAMMRVERVPDVADEPVEVFHCGVADTWRPDPPCAASTPATR</sequence>
<evidence type="ECO:0000313" key="3">
    <source>
        <dbReference type="Proteomes" id="UP000198253"/>
    </source>
</evidence>
<organism evidence="2 3">
    <name type="scientific">Micromonospora echinospora</name>
    <name type="common">Micromonospora purpurea</name>
    <dbReference type="NCBI Taxonomy" id="1877"/>
    <lineage>
        <taxon>Bacteria</taxon>
        <taxon>Bacillati</taxon>
        <taxon>Actinomycetota</taxon>
        <taxon>Actinomycetes</taxon>
        <taxon>Micromonosporales</taxon>
        <taxon>Micromonosporaceae</taxon>
        <taxon>Micromonospora</taxon>
    </lineage>
</organism>
<dbReference type="InParanoid" id="A0A1C4YGJ5"/>
<dbReference type="RefSeq" id="WP_088982945.1">
    <property type="nucleotide sequence ID" value="NZ_LT607413.1"/>
</dbReference>
<dbReference type="AlphaFoldDB" id="A0A1C4YGJ5"/>
<reference evidence="3" key="1">
    <citation type="submission" date="2016-06" db="EMBL/GenBank/DDBJ databases">
        <authorList>
            <person name="Varghese N."/>
            <person name="Submissions Spin"/>
        </authorList>
    </citation>
    <scope>NUCLEOTIDE SEQUENCE [LARGE SCALE GENOMIC DNA]</scope>
    <source>
        <strain evidence="3">DSM 43816</strain>
    </source>
</reference>
<dbReference type="Proteomes" id="UP000198253">
    <property type="component" value="Chromosome I"/>
</dbReference>